<organism evidence="8 9">
    <name type="scientific">Kibdelosporangium lantanae</name>
    <dbReference type="NCBI Taxonomy" id="1497396"/>
    <lineage>
        <taxon>Bacteria</taxon>
        <taxon>Bacillati</taxon>
        <taxon>Actinomycetota</taxon>
        <taxon>Actinomycetes</taxon>
        <taxon>Pseudonocardiales</taxon>
        <taxon>Pseudonocardiaceae</taxon>
        <taxon>Kibdelosporangium</taxon>
    </lineage>
</organism>
<evidence type="ECO:0000256" key="3">
    <source>
        <dbReference type="ARBA" id="ARBA00022692"/>
    </source>
</evidence>
<protein>
    <submittedName>
        <fullName evidence="8">RDD family protein</fullName>
    </submittedName>
</protein>
<dbReference type="PANTHER" id="PTHR36115">
    <property type="entry name" value="PROLINE-RICH ANTIGEN HOMOLOG-RELATED"/>
    <property type="match status" value="1"/>
</dbReference>
<dbReference type="Proteomes" id="UP001597045">
    <property type="component" value="Unassembled WGS sequence"/>
</dbReference>
<name>A0ABW3MD20_9PSEU</name>
<evidence type="ECO:0000256" key="5">
    <source>
        <dbReference type="ARBA" id="ARBA00023136"/>
    </source>
</evidence>
<dbReference type="EMBL" id="JBHTIS010001691">
    <property type="protein sequence ID" value="MFD1048600.1"/>
    <property type="molecule type" value="Genomic_DNA"/>
</dbReference>
<comment type="caution">
    <text evidence="8">The sequence shown here is derived from an EMBL/GenBank/DDBJ whole genome shotgun (WGS) entry which is preliminary data.</text>
</comment>
<comment type="subcellular location">
    <subcellularLocation>
        <location evidence="1">Cell membrane</location>
        <topology evidence="1">Multi-pass membrane protein</topology>
    </subcellularLocation>
</comment>
<evidence type="ECO:0000256" key="4">
    <source>
        <dbReference type="ARBA" id="ARBA00022989"/>
    </source>
</evidence>
<dbReference type="PANTHER" id="PTHR36115:SF4">
    <property type="entry name" value="MEMBRANE PROTEIN"/>
    <property type="match status" value="1"/>
</dbReference>
<evidence type="ECO:0000256" key="6">
    <source>
        <dbReference type="SAM" id="Phobius"/>
    </source>
</evidence>
<evidence type="ECO:0000313" key="9">
    <source>
        <dbReference type="Proteomes" id="UP001597045"/>
    </source>
</evidence>
<evidence type="ECO:0000256" key="2">
    <source>
        <dbReference type="ARBA" id="ARBA00022475"/>
    </source>
</evidence>
<evidence type="ECO:0000313" key="8">
    <source>
        <dbReference type="EMBL" id="MFD1048600.1"/>
    </source>
</evidence>
<reference evidence="9" key="1">
    <citation type="journal article" date="2019" name="Int. J. Syst. Evol. Microbiol.">
        <title>The Global Catalogue of Microorganisms (GCM) 10K type strain sequencing project: providing services to taxonomists for standard genome sequencing and annotation.</title>
        <authorList>
            <consortium name="The Broad Institute Genomics Platform"/>
            <consortium name="The Broad Institute Genome Sequencing Center for Infectious Disease"/>
            <person name="Wu L."/>
            <person name="Ma J."/>
        </authorList>
    </citation>
    <scope>NUCLEOTIDE SEQUENCE [LARGE SCALE GENOMIC DNA]</scope>
    <source>
        <strain evidence="9">JCM 31486</strain>
    </source>
</reference>
<gene>
    <name evidence="8" type="ORF">ACFQ1S_25245</name>
</gene>
<keyword evidence="5 6" id="KW-0472">Membrane</keyword>
<feature type="non-terminal residue" evidence="8">
    <location>
        <position position="1"/>
    </location>
</feature>
<dbReference type="InterPro" id="IPR010432">
    <property type="entry name" value="RDD"/>
</dbReference>
<feature type="domain" description="RDD" evidence="7">
    <location>
        <begin position="3"/>
        <end position="115"/>
    </location>
</feature>
<accession>A0ABW3MD20</accession>
<keyword evidence="2" id="KW-1003">Cell membrane</keyword>
<keyword evidence="9" id="KW-1185">Reference proteome</keyword>
<proteinExistence type="predicted"/>
<dbReference type="Pfam" id="PF06271">
    <property type="entry name" value="RDD"/>
    <property type="match status" value="1"/>
</dbReference>
<dbReference type="InterPro" id="IPR051791">
    <property type="entry name" value="Pra-immunoreactive"/>
</dbReference>
<keyword evidence="3 6" id="KW-0812">Transmembrane</keyword>
<sequence>VLATVGGRVLARLVDLLLIGVPWGLVFLIIPVGTGVKVGLIALTYLVYETATRTNTVGKRATHIKVVRTDNGEPPGWGRTLLRVLVVNVLTWLVNGMKALFDERRHRGVHDWAAGTVVVAV</sequence>
<evidence type="ECO:0000259" key="7">
    <source>
        <dbReference type="Pfam" id="PF06271"/>
    </source>
</evidence>
<feature type="transmembrane region" description="Helical" evidence="6">
    <location>
        <begin position="16"/>
        <end position="48"/>
    </location>
</feature>
<keyword evidence="4 6" id="KW-1133">Transmembrane helix</keyword>
<evidence type="ECO:0000256" key="1">
    <source>
        <dbReference type="ARBA" id="ARBA00004651"/>
    </source>
</evidence>